<organism evidence="9 10">
    <name type="scientific">Propionimicrobium lymphophilum ACS-093-V-SCH5</name>
    <dbReference type="NCBI Taxonomy" id="883161"/>
    <lineage>
        <taxon>Bacteria</taxon>
        <taxon>Bacillati</taxon>
        <taxon>Actinomycetota</taxon>
        <taxon>Actinomycetes</taxon>
        <taxon>Propionibacteriales</taxon>
        <taxon>Propionibacteriaceae</taxon>
        <taxon>Propionimicrobium</taxon>
    </lineage>
</organism>
<dbReference type="PANTHER" id="PTHR34702:SF1">
    <property type="entry name" value="NA(+)_H(+) ANTIPORTER SUBUNIT F"/>
    <property type="match status" value="1"/>
</dbReference>
<feature type="transmembrane region" description="Helical" evidence="8">
    <location>
        <begin position="59"/>
        <end position="81"/>
    </location>
</feature>
<dbReference type="RefSeq" id="WP_016456828.1">
    <property type="nucleotide sequence ID" value="NZ_KE150269.1"/>
</dbReference>
<accession>S2VY42</accession>
<reference evidence="9 10" key="1">
    <citation type="submission" date="2013-04" db="EMBL/GenBank/DDBJ databases">
        <title>The Genome Sequence of Propionimicrobium lymphophilum ACS-093-V-SCH5.</title>
        <authorList>
            <consortium name="The Broad Institute Genomics Platform"/>
            <person name="Earl A."/>
            <person name="Ward D."/>
            <person name="Feldgarden M."/>
            <person name="Gevers D."/>
            <person name="Saerens B."/>
            <person name="Vaneechoutte M."/>
            <person name="Walker B."/>
            <person name="Young S."/>
            <person name="Zeng Q."/>
            <person name="Gargeya S."/>
            <person name="Fitzgerald M."/>
            <person name="Haas B."/>
            <person name="Abouelleil A."/>
            <person name="Allen A.W."/>
            <person name="Alvarado L."/>
            <person name="Arachchi H.M."/>
            <person name="Berlin A.M."/>
            <person name="Chapman S.B."/>
            <person name="Gainer-Dewar J."/>
            <person name="Goldberg J."/>
            <person name="Griggs A."/>
            <person name="Gujja S."/>
            <person name="Hansen M."/>
            <person name="Howarth C."/>
            <person name="Imamovic A."/>
            <person name="Ireland A."/>
            <person name="Larimer J."/>
            <person name="McCowan C."/>
            <person name="Murphy C."/>
            <person name="Pearson M."/>
            <person name="Poon T.W."/>
            <person name="Priest M."/>
            <person name="Roberts A."/>
            <person name="Saif S."/>
            <person name="Shea T."/>
            <person name="Sisk P."/>
            <person name="Sykes S."/>
            <person name="Wortman J."/>
            <person name="Nusbaum C."/>
            <person name="Birren B."/>
        </authorList>
    </citation>
    <scope>NUCLEOTIDE SEQUENCE [LARGE SCALE GENOMIC DNA]</scope>
    <source>
        <strain evidence="9 10">ACS-093-V-SCH5</strain>
    </source>
</reference>
<evidence type="ECO:0000256" key="3">
    <source>
        <dbReference type="ARBA" id="ARBA00022448"/>
    </source>
</evidence>
<evidence type="ECO:0000256" key="5">
    <source>
        <dbReference type="ARBA" id="ARBA00022692"/>
    </source>
</evidence>
<dbReference type="GO" id="GO:0015385">
    <property type="term" value="F:sodium:proton antiporter activity"/>
    <property type="evidence" value="ECO:0007669"/>
    <property type="project" value="TreeGrafter"/>
</dbReference>
<keyword evidence="6 8" id="KW-1133">Transmembrane helix</keyword>
<dbReference type="OrthoDB" id="3733837at2"/>
<evidence type="ECO:0000313" key="9">
    <source>
        <dbReference type="EMBL" id="EPD32453.1"/>
    </source>
</evidence>
<dbReference type="PANTHER" id="PTHR34702">
    <property type="entry name" value="NA(+)/H(+) ANTIPORTER SUBUNIT F1"/>
    <property type="match status" value="1"/>
</dbReference>
<dbReference type="Pfam" id="PF04066">
    <property type="entry name" value="MrpF_PhaF"/>
    <property type="match status" value="1"/>
</dbReference>
<feature type="transmembrane region" description="Helical" evidence="8">
    <location>
        <begin position="6"/>
        <end position="24"/>
    </location>
</feature>
<dbReference type="Proteomes" id="UP000014417">
    <property type="component" value="Unassembled WGS sequence"/>
</dbReference>
<keyword evidence="5 8" id="KW-0812">Transmembrane</keyword>
<dbReference type="InterPro" id="IPR007208">
    <property type="entry name" value="MrpF/PhaF-like"/>
</dbReference>
<keyword evidence="10" id="KW-1185">Reference proteome</keyword>
<keyword evidence="4" id="KW-1003">Cell membrane</keyword>
<keyword evidence="7 8" id="KW-0472">Membrane</keyword>
<evidence type="ECO:0000256" key="1">
    <source>
        <dbReference type="ARBA" id="ARBA00004651"/>
    </source>
</evidence>
<gene>
    <name evidence="9" type="ORF">HMPREF9306_02024</name>
</gene>
<evidence type="ECO:0000256" key="7">
    <source>
        <dbReference type="ARBA" id="ARBA00023136"/>
    </source>
</evidence>
<evidence type="ECO:0000256" key="8">
    <source>
        <dbReference type="SAM" id="Phobius"/>
    </source>
</evidence>
<dbReference type="STRING" id="883161.HMPREF9306_02024"/>
<feature type="transmembrane region" description="Helical" evidence="8">
    <location>
        <begin position="36"/>
        <end position="53"/>
    </location>
</feature>
<evidence type="ECO:0000313" key="10">
    <source>
        <dbReference type="Proteomes" id="UP000014417"/>
    </source>
</evidence>
<keyword evidence="3" id="KW-0813">Transport</keyword>
<dbReference type="HOGENOM" id="CLU_125825_3_1_11"/>
<comment type="subcellular location">
    <subcellularLocation>
        <location evidence="1">Cell membrane</location>
        <topology evidence="1">Multi-pass membrane protein</topology>
    </subcellularLocation>
</comment>
<evidence type="ECO:0000256" key="6">
    <source>
        <dbReference type="ARBA" id="ARBA00022989"/>
    </source>
</evidence>
<comment type="caution">
    <text evidence="9">The sequence shown here is derived from an EMBL/GenBank/DDBJ whole genome shotgun (WGS) entry which is preliminary data.</text>
</comment>
<name>S2VY42_9ACTN</name>
<evidence type="ECO:0008006" key="11">
    <source>
        <dbReference type="Google" id="ProtNLM"/>
    </source>
</evidence>
<evidence type="ECO:0000256" key="4">
    <source>
        <dbReference type="ARBA" id="ARBA00022475"/>
    </source>
</evidence>
<comment type="similarity">
    <text evidence="2">Belongs to the CPA3 antiporters (TC 2.A.63) subunit F family.</text>
</comment>
<sequence length="106" mass="11254">MIYLLWAALIILGIAMALVLIAVLRGPTVMERAISLDVLTSAIICTSVVIMVIHGRTDLTVLVAVLAAVGFVSSTVIARFAPVERKEETMSQAAVIGKMNEEGEDA</sequence>
<dbReference type="EMBL" id="AGZR01000009">
    <property type="protein sequence ID" value="EPD32453.1"/>
    <property type="molecule type" value="Genomic_DNA"/>
</dbReference>
<proteinExistence type="inferred from homology"/>
<dbReference type="GO" id="GO:0005886">
    <property type="term" value="C:plasma membrane"/>
    <property type="evidence" value="ECO:0007669"/>
    <property type="project" value="UniProtKB-SubCell"/>
</dbReference>
<evidence type="ECO:0000256" key="2">
    <source>
        <dbReference type="ARBA" id="ARBA00009212"/>
    </source>
</evidence>
<protein>
    <recommendedName>
        <fullName evidence="11">Multiple resistance and pH regulation protein F</fullName>
    </recommendedName>
</protein>
<dbReference type="AlphaFoldDB" id="S2VY42"/>